<evidence type="ECO:0000313" key="1">
    <source>
        <dbReference type="EMBL" id="PPK80664.1"/>
    </source>
</evidence>
<accession>A0A2S6HSK8</accession>
<proteinExistence type="predicted"/>
<evidence type="ECO:0000313" key="2">
    <source>
        <dbReference type="Proteomes" id="UP000237749"/>
    </source>
</evidence>
<dbReference type="AlphaFoldDB" id="A0A2S6HSK8"/>
<comment type="caution">
    <text evidence="1">The sequence shown here is derived from an EMBL/GenBank/DDBJ whole genome shotgun (WGS) entry which is preliminary data.</text>
</comment>
<name>A0A2S6HSK8_9FIRM</name>
<dbReference type="Proteomes" id="UP000237749">
    <property type="component" value="Unassembled WGS sequence"/>
</dbReference>
<gene>
    <name evidence="1" type="ORF">BXY41_106254</name>
</gene>
<protein>
    <submittedName>
        <fullName evidence="1">Uncharacterized protein</fullName>
    </submittedName>
</protein>
<organism evidence="1 2">
    <name type="scientific">Lacrimispora xylanisolvens</name>
    <dbReference type="NCBI Taxonomy" id="384636"/>
    <lineage>
        <taxon>Bacteria</taxon>
        <taxon>Bacillati</taxon>
        <taxon>Bacillota</taxon>
        <taxon>Clostridia</taxon>
        <taxon>Lachnospirales</taxon>
        <taxon>Lachnospiraceae</taxon>
        <taxon>Lacrimispora</taxon>
    </lineage>
</organism>
<reference evidence="1 2" key="1">
    <citation type="submission" date="2018-02" db="EMBL/GenBank/DDBJ databases">
        <title>Genomic Encyclopedia of Archaeal and Bacterial Type Strains, Phase II (KMG-II): from individual species to whole genera.</title>
        <authorList>
            <person name="Goeker M."/>
        </authorList>
    </citation>
    <scope>NUCLEOTIDE SEQUENCE [LARGE SCALE GENOMIC DNA]</scope>
    <source>
        <strain evidence="1 2">DSM 3808</strain>
    </source>
</reference>
<dbReference type="EMBL" id="PTJA01000006">
    <property type="protein sequence ID" value="PPK80664.1"/>
    <property type="molecule type" value="Genomic_DNA"/>
</dbReference>
<sequence>MDKHIIEMISNEIKSITVHEPTPITADENNIMLNVLEEYLPFERNGGWIQYDLERRKLIYPKAFDELKKYMRKN</sequence>
<keyword evidence="2" id="KW-1185">Reference proteome</keyword>